<organism evidence="2">
    <name type="scientific">Leptosphaeria maculans (strain JN3 / isolate v23.1.3 / race Av1-4-5-6-7-8)</name>
    <name type="common">Blackleg fungus</name>
    <name type="synonym">Phoma lingam</name>
    <dbReference type="NCBI Taxonomy" id="985895"/>
    <lineage>
        <taxon>Eukaryota</taxon>
        <taxon>Fungi</taxon>
        <taxon>Dikarya</taxon>
        <taxon>Ascomycota</taxon>
        <taxon>Pezizomycotina</taxon>
        <taxon>Dothideomycetes</taxon>
        <taxon>Pleosporomycetidae</taxon>
        <taxon>Pleosporales</taxon>
        <taxon>Pleosporineae</taxon>
        <taxon>Leptosphaeriaceae</taxon>
        <taxon>Plenodomus</taxon>
        <taxon>Plenodomus lingam/Leptosphaeria maculans species complex</taxon>
    </lineage>
</organism>
<sequence length="421" mass="46475">MACEPARTARGTYLPDLSLFAQTRPSGHQPPSQPEPSALLLITIMHVCTQLQLHDGSLCRKLCPMRSGRSMGKEASNRDVGDRKSYWYRTGTVSRNTGLSSIRSPRSTQQPISGWTAHTTRQTLTEPASAVLLTTNTANMAVPVQLAIGTSATESGLQRPCKHRWGGGRRWTGNFRLSQGVATAYQYGTASPHPLLVHTQHLRVESSRQPLLTGTYRRSPGQIRCGAKAYTSSRQRVSPGNGIKSHGGGLVKQCGCERPTVDSKVPLLYFTELQSCHSSNPDQDANLQLLARRRSATISATLAEQSYPANIVPRHKNFLTQTNAGPLEAIWLGDDHTLDKTVHDDQAIILSFNMHMYMIRATITYKGCSTVTLAFDHTFQTPITIFWLRTVVRPHARSRQNLAMYMISNPGIGRLSSHPPR</sequence>
<dbReference type="Proteomes" id="UP000002668">
    <property type="component" value="Genome"/>
</dbReference>
<dbReference type="AlphaFoldDB" id="E5A3T2"/>
<protein>
    <submittedName>
        <fullName evidence="1">Predicted protein</fullName>
    </submittedName>
</protein>
<dbReference type="InParanoid" id="E5A3T2"/>
<dbReference type="EMBL" id="FP929133">
    <property type="protein sequence ID" value="CBX98295.1"/>
    <property type="molecule type" value="Genomic_DNA"/>
</dbReference>
<dbReference type="VEuPathDB" id="FungiDB:LEMA_P097040.1"/>
<evidence type="ECO:0000313" key="2">
    <source>
        <dbReference type="Proteomes" id="UP000002668"/>
    </source>
</evidence>
<reference evidence="2" key="1">
    <citation type="journal article" date="2011" name="Nat. Commun.">
        <title>Effector diversification within compartments of the Leptosphaeria maculans genome affected by Repeat-Induced Point mutations.</title>
        <authorList>
            <person name="Rouxel T."/>
            <person name="Grandaubert J."/>
            <person name="Hane J.K."/>
            <person name="Hoede C."/>
            <person name="van de Wouw A.P."/>
            <person name="Couloux A."/>
            <person name="Dominguez V."/>
            <person name="Anthouard V."/>
            <person name="Bally P."/>
            <person name="Bourras S."/>
            <person name="Cozijnsen A.J."/>
            <person name="Ciuffetti L.M."/>
            <person name="Degrave A."/>
            <person name="Dilmaghani A."/>
            <person name="Duret L."/>
            <person name="Fudal I."/>
            <person name="Goodwin S.B."/>
            <person name="Gout L."/>
            <person name="Glaser N."/>
            <person name="Linglin J."/>
            <person name="Kema G.H.J."/>
            <person name="Lapalu N."/>
            <person name="Lawrence C.B."/>
            <person name="May K."/>
            <person name="Meyer M."/>
            <person name="Ollivier B."/>
            <person name="Poulain J."/>
            <person name="Schoch C.L."/>
            <person name="Simon A."/>
            <person name="Spatafora J.W."/>
            <person name="Stachowiak A."/>
            <person name="Turgeon B.G."/>
            <person name="Tyler B.M."/>
            <person name="Vincent D."/>
            <person name="Weissenbach J."/>
            <person name="Amselem J."/>
            <person name="Quesneville H."/>
            <person name="Oliver R.P."/>
            <person name="Wincker P."/>
            <person name="Balesdent M.-H."/>
            <person name="Howlett B.J."/>
        </authorList>
    </citation>
    <scope>NUCLEOTIDE SEQUENCE [LARGE SCALE GENOMIC DNA]</scope>
    <source>
        <strain evidence="2">JN3 / isolate v23.1.3 / race Av1-4-5-6-7-8</strain>
    </source>
</reference>
<proteinExistence type="predicted"/>
<accession>E5A3T2</accession>
<gene>
    <name evidence="1" type="ORF">LEMA_P097040.1</name>
</gene>
<dbReference type="HOGENOM" id="CLU_652223_0_0_1"/>
<name>E5A3T2_LEPMJ</name>
<keyword evidence="2" id="KW-1185">Reference proteome</keyword>
<evidence type="ECO:0000313" key="1">
    <source>
        <dbReference type="EMBL" id="CBX98295.1"/>
    </source>
</evidence>